<feature type="signal peptide" evidence="5">
    <location>
        <begin position="1"/>
        <end position="20"/>
    </location>
</feature>
<reference evidence="8" key="1">
    <citation type="journal article" date="2019" name="Int. J. Syst. Evol. Microbiol.">
        <title>The Global Catalogue of Microorganisms (GCM) 10K type strain sequencing project: providing services to taxonomists for standard genome sequencing and annotation.</title>
        <authorList>
            <consortium name="The Broad Institute Genomics Platform"/>
            <consortium name="The Broad Institute Genome Sequencing Center for Infectious Disease"/>
            <person name="Wu L."/>
            <person name="Ma J."/>
        </authorList>
    </citation>
    <scope>NUCLEOTIDE SEQUENCE [LARGE SCALE GENOMIC DNA]</scope>
    <source>
        <strain evidence="8">KCTC 22228</strain>
    </source>
</reference>
<accession>A0ABQ2Z0A5</accession>
<dbReference type="InterPro" id="IPR010538">
    <property type="entry name" value="DHOR"/>
</dbReference>
<gene>
    <name evidence="7" type="ORF">GCM10007160_29330</name>
</gene>
<keyword evidence="8" id="KW-1185">Reference proteome</keyword>
<dbReference type="RefSeq" id="WP_189470461.1">
    <property type="nucleotide sequence ID" value="NZ_BMXS01000015.1"/>
</dbReference>
<feature type="chain" id="PRO_5047518213" description="Cytochrome c domain-containing protein" evidence="5">
    <location>
        <begin position="21"/>
        <end position="482"/>
    </location>
</feature>
<evidence type="ECO:0000259" key="6">
    <source>
        <dbReference type="PROSITE" id="PS51007"/>
    </source>
</evidence>
<evidence type="ECO:0000256" key="1">
    <source>
        <dbReference type="ARBA" id="ARBA00022617"/>
    </source>
</evidence>
<dbReference type="InterPro" id="IPR036909">
    <property type="entry name" value="Cyt_c-like_dom_sf"/>
</dbReference>
<dbReference type="Pfam" id="PF06537">
    <property type="entry name" value="DHOR"/>
    <property type="match status" value="1"/>
</dbReference>
<dbReference type="InterPro" id="IPR009056">
    <property type="entry name" value="Cyt_c-like_dom"/>
</dbReference>
<sequence>MHSNRISLCALLLWPAMAAAHEPHECPQGFPDTPVMSGHLEQTNIADGLVPFETLVDRGRELFVAKFNTCDGQGRPATTGTGEKRVPDAPSFLRTSAPDANACAGCHNEPRPGGAGEFVVNVFVLAQARDPVTESVSSEFSNDRNTLGMFGSGAIDMLAREMTADLQAQATELPDGDRVLTTKGVDFEVTLAGGEAVASRGVDKDLVVKPFHQAGVSRSIREFTVNAFNHHHGMQAEERFDLNPGKGFAPDFDEDGVRRELSVGDITAVTLFQAALGVPGRVLPADPRKRAEVERGERLFADIGCASCHLPEMRLESRMYTEPYALNLVGTFSDTAQSVTFDLTRDGEKPRLEQAPRGGATVRAYTDLKRHNLCDPPDTANAIRFFCNEELAQHRSSQDGRPGTEFFITRKLWDIGNSAPYGHRGDLTTITEAILVHGGEGRASRDAFDELPHEDRAAIVNFLKTLQVLPAGSPRELTEAWR</sequence>
<protein>
    <recommendedName>
        <fullName evidence="6">Cytochrome c domain-containing protein</fullName>
    </recommendedName>
</protein>
<dbReference type="PROSITE" id="PS51007">
    <property type="entry name" value="CYTC"/>
    <property type="match status" value="1"/>
</dbReference>
<keyword evidence="1 4" id="KW-0349">Heme</keyword>
<dbReference type="PANTHER" id="PTHR30600">
    <property type="entry name" value="CYTOCHROME C PEROXIDASE-RELATED"/>
    <property type="match status" value="1"/>
</dbReference>
<evidence type="ECO:0000313" key="7">
    <source>
        <dbReference type="EMBL" id="GGX99708.1"/>
    </source>
</evidence>
<evidence type="ECO:0000256" key="3">
    <source>
        <dbReference type="ARBA" id="ARBA00023004"/>
    </source>
</evidence>
<evidence type="ECO:0000256" key="5">
    <source>
        <dbReference type="SAM" id="SignalP"/>
    </source>
</evidence>
<dbReference type="SUPFAM" id="SSF46626">
    <property type="entry name" value="Cytochrome c"/>
    <property type="match status" value="1"/>
</dbReference>
<dbReference type="PANTHER" id="PTHR30600:SF4">
    <property type="entry name" value="CYTOCHROME C DOMAIN-CONTAINING PROTEIN"/>
    <property type="match status" value="1"/>
</dbReference>
<feature type="domain" description="Cytochrome c" evidence="6">
    <location>
        <begin position="291"/>
        <end position="467"/>
    </location>
</feature>
<comment type="caution">
    <text evidence="7">The sequence shown here is derived from an EMBL/GenBank/DDBJ whole genome shotgun (WGS) entry which is preliminary data.</text>
</comment>
<dbReference type="EMBL" id="BMXS01000015">
    <property type="protein sequence ID" value="GGX99708.1"/>
    <property type="molecule type" value="Genomic_DNA"/>
</dbReference>
<evidence type="ECO:0000256" key="2">
    <source>
        <dbReference type="ARBA" id="ARBA00022723"/>
    </source>
</evidence>
<evidence type="ECO:0000313" key="8">
    <source>
        <dbReference type="Proteomes" id="UP000653056"/>
    </source>
</evidence>
<dbReference type="Proteomes" id="UP000653056">
    <property type="component" value="Unassembled WGS sequence"/>
</dbReference>
<proteinExistence type="predicted"/>
<keyword evidence="3 4" id="KW-0408">Iron</keyword>
<evidence type="ECO:0000256" key="4">
    <source>
        <dbReference type="PROSITE-ProRule" id="PRU00433"/>
    </source>
</evidence>
<dbReference type="Gene3D" id="1.10.760.10">
    <property type="entry name" value="Cytochrome c-like domain"/>
    <property type="match status" value="1"/>
</dbReference>
<name>A0ABQ2Z0A5_9GAMM</name>
<organism evidence="7 8">
    <name type="scientific">Litchfieldella qijiaojingensis</name>
    <dbReference type="NCBI Taxonomy" id="980347"/>
    <lineage>
        <taxon>Bacteria</taxon>
        <taxon>Pseudomonadati</taxon>
        <taxon>Pseudomonadota</taxon>
        <taxon>Gammaproteobacteria</taxon>
        <taxon>Oceanospirillales</taxon>
        <taxon>Halomonadaceae</taxon>
        <taxon>Litchfieldella</taxon>
    </lineage>
</organism>
<dbReference type="InterPro" id="IPR051395">
    <property type="entry name" value="Cytochrome_c_Peroxidase/MauG"/>
</dbReference>
<keyword evidence="5" id="KW-0732">Signal</keyword>
<keyword evidence="2 4" id="KW-0479">Metal-binding</keyword>